<dbReference type="PIRSF" id="PIRSF002808">
    <property type="entry name" value="Hexose_phosphate_transp"/>
    <property type="match status" value="1"/>
</dbReference>
<keyword evidence="4 5" id="KW-0472">Membrane</keyword>
<proteinExistence type="predicted"/>
<dbReference type="EMBL" id="PIUM01000021">
    <property type="protein sequence ID" value="PKU23399.1"/>
    <property type="molecule type" value="Genomic_DNA"/>
</dbReference>
<evidence type="ECO:0000256" key="4">
    <source>
        <dbReference type="ARBA" id="ARBA00023136"/>
    </source>
</evidence>
<dbReference type="InterPro" id="IPR020846">
    <property type="entry name" value="MFS_dom"/>
</dbReference>
<dbReference type="SUPFAM" id="SSF103473">
    <property type="entry name" value="MFS general substrate transporter"/>
    <property type="match status" value="1"/>
</dbReference>
<protein>
    <submittedName>
        <fullName evidence="7">MFS transporter</fullName>
    </submittedName>
</protein>
<feature type="transmembrane region" description="Helical" evidence="5">
    <location>
        <begin position="12"/>
        <end position="35"/>
    </location>
</feature>
<dbReference type="PROSITE" id="PS50850">
    <property type="entry name" value="MFS"/>
    <property type="match status" value="1"/>
</dbReference>
<evidence type="ECO:0000256" key="3">
    <source>
        <dbReference type="ARBA" id="ARBA00022989"/>
    </source>
</evidence>
<feature type="transmembrane region" description="Helical" evidence="5">
    <location>
        <begin position="165"/>
        <end position="184"/>
    </location>
</feature>
<dbReference type="InterPro" id="IPR036259">
    <property type="entry name" value="MFS_trans_sf"/>
</dbReference>
<feature type="transmembrane region" description="Helical" evidence="5">
    <location>
        <begin position="226"/>
        <end position="247"/>
    </location>
</feature>
<feature type="transmembrane region" description="Helical" evidence="5">
    <location>
        <begin position="323"/>
        <end position="347"/>
    </location>
</feature>
<dbReference type="PANTHER" id="PTHR11662:SF285">
    <property type="entry name" value="HEXURONATE TRANSPORTER"/>
    <property type="match status" value="1"/>
</dbReference>
<dbReference type="Pfam" id="PF07690">
    <property type="entry name" value="MFS_1"/>
    <property type="match status" value="1"/>
</dbReference>
<evidence type="ECO:0000313" key="8">
    <source>
        <dbReference type="Proteomes" id="UP000233293"/>
    </source>
</evidence>
<evidence type="ECO:0000313" key="7">
    <source>
        <dbReference type="EMBL" id="PKU23399.1"/>
    </source>
</evidence>
<dbReference type="Gene3D" id="1.20.1250.20">
    <property type="entry name" value="MFS general substrate transporter like domains"/>
    <property type="match status" value="2"/>
</dbReference>
<dbReference type="RefSeq" id="WP_101251889.1">
    <property type="nucleotide sequence ID" value="NZ_PIUM01000021.1"/>
</dbReference>
<evidence type="ECO:0000256" key="2">
    <source>
        <dbReference type="ARBA" id="ARBA00022692"/>
    </source>
</evidence>
<evidence type="ECO:0000256" key="1">
    <source>
        <dbReference type="ARBA" id="ARBA00004141"/>
    </source>
</evidence>
<name>A0A2N3PSM0_9PROT</name>
<dbReference type="OrthoDB" id="9794076at2"/>
<reference evidence="8" key="1">
    <citation type="submission" date="2017-12" db="EMBL/GenBank/DDBJ databases">
        <title>Draft genome sequence of Telmatospirillum siberiense 26-4b1T, an acidotolerant peatland alphaproteobacterium potentially involved in sulfur cycling.</title>
        <authorList>
            <person name="Hausmann B."/>
            <person name="Pjevac P."/>
            <person name="Schreck K."/>
            <person name="Herbold C.W."/>
            <person name="Daims H."/>
            <person name="Wagner M."/>
            <person name="Pester M."/>
            <person name="Loy A."/>
        </authorList>
    </citation>
    <scope>NUCLEOTIDE SEQUENCE [LARGE SCALE GENOMIC DNA]</scope>
    <source>
        <strain evidence="8">26-4b1</strain>
    </source>
</reference>
<gene>
    <name evidence="7" type="ORF">CWS72_17300</name>
</gene>
<feature type="domain" description="Major facilitator superfamily (MFS) profile" evidence="6">
    <location>
        <begin position="11"/>
        <end position="413"/>
    </location>
</feature>
<feature type="transmembrane region" description="Helical" evidence="5">
    <location>
        <begin position="300"/>
        <end position="317"/>
    </location>
</feature>
<dbReference type="InterPro" id="IPR011701">
    <property type="entry name" value="MFS"/>
</dbReference>
<dbReference type="Proteomes" id="UP000233293">
    <property type="component" value="Unassembled WGS sequence"/>
</dbReference>
<feature type="transmembrane region" description="Helical" evidence="5">
    <location>
        <begin position="47"/>
        <end position="69"/>
    </location>
</feature>
<feature type="transmembrane region" description="Helical" evidence="5">
    <location>
        <begin position="76"/>
        <end position="95"/>
    </location>
</feature>
<feature type="transmembrane region" description="Helical" evidence="5">
    <location>
        <begin position="390"/>
        <end position="409"/>
    </location>
</feature>
<keyword evidence="3 5" id="KW-1133">Transmembrane helix</keyword>
<dbReference type="PANTHER" id="PTHR11662">
    <property type="entry name" value="SOLUTE CARRIER FAMILY 17"/>
    <property type="match status" value="1"/>
</dbReference>
<dbReference type="InterPro" id="IPR000849">
    <property type="entry name" value="Sugar_P_transporter"/>
</dbReference>
<organism evidence="7 8">
    <name type="scientific">Telmatospirillum siberiense</name>
    <dbReference type="NCBI Taxonomy" id="382514"/>
    <lineage>
        <taxon>Bacteria</taxon>
        <taxon>Pseudomonadati</taxon>
        <taxon>Pseudomonadota</taxon>
        <taxon>Alphaproteobacteria</taxon>
        <taxon>Rhodospirillales</taxon>
        <taxon>Rhodospirillaceae</taxon>
        <taxon>Telmatospirillum</taxon>
    </lineage>
</organism>
<dbReference type="CDD" id="cd17319">
    <property type="entry name" value="MFS_ExuT_GudP_like"/>
    <property type="match status" value="1"/>
</dbReference>
<evidence type="ECO:0000259" key="6">
    <source>
        <dbReference type="PROSITE" id="PS50850"/>
    </source>
</evidence>
<comment type="subcellular location">
    <subcellularLocation>
        <location evidence="1">Membrane</location>
        <topology evidence="1">Multi-pass membrane protein</topology>
    </subcellularLocation>
</comment>
<dbReference type="GO" id="GO:0016020">
    <property type="term" value="C:membrane"/>
    <property type="evidence" value="ECO:0007669"/>
    <property type="project" value="UniProtKB-SubCell"/>
</dbReference>
<dbReference type="AlphaFoldDB" id="A0A2N3PSM0"/>
<dbReference type="InterPro" id="IPR050382">
    <property type="entry name" value="MFS_Na/Anion_cotransporter"/>
</dbReference>
<sequence length="424" mass="46404">MSKIKGLRWRMLVLMLLGTVIIYIDRNVLGVLAPLLEKELHFTTEQYSYIVSSFQIVYSFMQPVAGYLTDLIGPRIGYGVAVCVWGIICALHAFAGGWGSLAVFRGLLGLTEAVAIPTGTKTSTVWFPPKERSIATGWFNSGSSIGAALAPPLAIWISLTWGWKPAFVITGLLGVGLSIVWYALYRDPENHPRLGEEEFALITGGRDRNVKPPKPSIKAVLTQRKFLGIVFARFLTEPAWQTFAFWIPLYMVNVRHMDIKQFALFAWMPFFFSDLGCVGGGYLAPFIYRHFKLSLINSRLASISIGAVCMIGPALIGMVASPIVAILCFSLGGFAHQLLSSMLYAVVGDVFETSDVATATGIAGMFGYLGGALFTLVVGQLASTIGYEPLFAMLFVFDILASVLLWVFIGERGGRRKLDPQIAE</sequence>
<dbReference type="GO" id="GO:0015134">
    <property type="term" value="F:hexuronate transmembrane transporter activity"/>
    <property type="evidence" value="ECO:0007669"/>
    <property type="project" value="TreeGrafter"/>
</dbReference>
<evidence type="ECO:0000256" key="5">
    <source>
        <dbReference type="SAM" id="Phobius"/>
    </source>
</evidence>
<accession>A0A2N3PSM0</accession>
<keyword evidence="8" id="KW-1185">Reference proteome</keyword>
<feature type="transmembrane region" description="Helical" evidence="5">
    <location>
        <begin position="359"/>
        <end position="378"/>
    </location>
</feature>
<feature type="transmembrane region" description="Helical" evidence="5">
    <location>
        <begin position="267"/>
        <end position="288"/>
    </location>
</feature>
<comment type="caution">
    <text evidence="7">The sequence shown here is derived from an EMBL/GenBank/DDBJ whole genome shotgun (WGS) entry which is preliminary data.</text>
</comment>
<keyword evidence="2 5" id="KW-0812">Transmembrane</keyword>